<dbReference type="AlphaFoldDB" id="A0A1H2YEI4"/>
<organism evidence="2 3">
    <name type="scientific">Haloarcula vallismortis</name>
    <name type="common">Halobacterium vallismortis</name>
    <dbReference type="NCBI Taxonomy" id="28442"/>
    <lineage>
        <taxon>Archaea</taxon>
        <taxon>Methanobacteriati</taxon>
        <taxon>Methanobacteriota</taxon>
        <taxon>Stenosarchaea group</taxon>
        <taxon>Halobacteria</taxon>
        <taxon>Halobacteriales</taxon>
        <taxon>Haloarculaceae</taxon>
        <taxon>Haloarcula</taxon>
    </lineage>
</organism>
<name>A0A1H2YEI4_HALVA</name>
<protein>
    <submittedName>
        <fullName evidence="2">Uncharacterized protein</fullName>
    </submittedName>
</protein>
<proteinExistence type="predicted"/>
<dbReference type="EMBL" id="FNOF01000012">
    <property type="protein sequence ID" value="SDX03470.1"/>
    <property type="molecule type" value="Genomic_DNA"/>
</dbReference>
<dbReference type="RefSeq" id="WP_004518186.1">
    <property type="nucleotide sequence ID" value="NZ_FNOF01000012.1"/>
</dbReference>
<accession>A0A1H2YEI4</accession>
<evidence type="ECO:0000313" key="3">
    <source>
        <dbReference type="Proteomes" id="UP000182573"/>
    </source>
</evidence>
<sequence length="89" mass="10144">MNKHFEDARYYLKRAGETATKGVKEELEPVEERFRELTGTETEPEPSRLEAVKADLKELQEKAEGEAEEAIADAREKIGEYRGKSETEA</sequence>
<gene>
    <name evidence="2" type="ORF">SAMN05443574_11279</name>
</gene>
<dbReference type="InterPro" id="IPR055975">
    <property type="entry name" value="DUF7553"/>
</dbReference>
<feature type="compositionally biased region" description="Basic and acidic residues" evidence="1">
    <location>
        <begin position="72"/>
        <end position="89"/>
    </location>
</feature>
<dbReference type="Pfam" id="PF24430">
    <property type="entry name" value="DUF7553"/>
    <property type="match status" value="1"/>
</dbReference>
<evidence type="ECO:0000313" key="2">
    <source>
        <dbReference type="EMBL" id="SDX03470.1"/>
    </source>
</evidence>
<dbReference type="Proteomes" id="UP000182573">
    <property type="component" value="Unassembled WGS sequence"/>
</dbReference>
<reference evidence="2 3" key="1">
    <citation type="submission" date="2016-10" db="EMBL/GenBank/DDBJ databases">
        <authorList>
            <person name="de Groot N.N."/>
        </authorList>
    </citation>
    <scope>NUCLEOTIDE SEQUENCE [LARGE SCALE GENOMIC DNA]</scope>
    <source>
        <strain evidence="2 3">DSM 3756</strain>
    </source>
</reference>
<feature type="region of interest" description="Disordered" evidence="1">
    <location>
        <begin position="62"/>
        <end position="89"/>
    </location>
</feature>
<evidence type="ECO:0000256" key="1">
    <source>
        <dbReference type="SAM" id="MobiDB-lite"/>
    </source>
</evidence>